<dbReference type="Pfam" id="PF05975">
    <property type="entry name" value="EcsB"/>
    <property type="match status" value="1"/>
</dbReference>
<protein>
    <submittedName>
        <fullName evidence="2">ABC transporter permease</fullName>
    </submittedName>
</protein>
<evidence type="ECO:0000256" key="1">
    <source>
        <dbReference type="SAM" id="Phobius"/>
    </source>
</evidence>
<evidence type="ECO:0000313" key="2">
    <source>
        <dbReference type="EMBL" id="MFD2615076.1"/>
    </source>
</evidence>
<proteinExistence type="predicted"/>
<feature type="transmembrane region" description="Helical" evidence="1">
    <location>
        <begin position="173"/>
        <end position="195"/>
    </location>
</feature>
<reference evidence="3" key="1">
    <citation type="journal article" date="2019" name="Int. J. Syst. Evol. Microbiol.">
        <title>The Global Catalogue of Microorganisms (GCM) 10K type strain sequencing project: providing services to taxonomists for standard genome sequencing and annotation.</title>
        <authorList>
            <consortium name="The Broad Institute Genomics Platform"/>
            <consortium name="The Broad Institute Genome Sequencing Center for Infectious Disease"/>
            <person name="Wu L."/>
            <person name="Ma J."/>
        </authorList>
    </citation>
    <scope>NUCLEOTIDE SEQUENCE [LARGE SCALE GENOMIC DNA]</scope>
    <source>
        <strain evidence="3">KCTC 3950</strain>
    </source>
</reference>
<feature type="transmembrane region" description="Helical" evidence="1">
    <location>
        <begin position="363"/>
        <end position="383"/>
    </location>
</feature>
<feature type="transmembrane region" description="Helical" evidence="1">
    <location>
        <begin position="139"/>
        <end position="161"/>
    </location>
</feature>
<sequence>MDKMMTPSRLLRRRLRENAAFQYRSLRIAVDWTVALYLVVPLLFFAVKIYLDWWKEIPVWIEKLPLTFIAALVFQPVWMGTLRLFVEPADQLLLMRNKVWLPHLRRGGLMYSFTLQMVASLFMAGVLAPFLIGHYGYDGAGVVLFGLFTASITFVLALIRNRLRYRMAFWPKLGASVLIYAAAGCVYSFIVSWLLVHQPLWCFPLLLAVIAAGLRLAGLRIRQEGTFLEDVQAEGEIRMRLAALLLAQFTDRKVRRPRRKPLLFRHSQMLFRHRTPVNGLAEMGIKSFLRSRTHVQMYAQLTFIGLFVLWVLPRMIVWIVWPLLGLSMAFWLSLFWRDLAGSAFMKLFRWKEADLTEASKKMVFWLMLPGFLLLSIAAGFSALTVSGMLLTVAAGVLLQYVIVAVIMLFSSLSGKRG</sequence>
<dbReference type="InterPro" id="IPR010288">
    <property type="entry name" value="EcsB_ABC"/>
</dbReference>
<feature type="transmembrane region" description="Helical" evidence="1">
    <location>
        <begin position="389"/>
        <end position="409"/>
    </location>
</feature>
<feature type="transmembrane region" description="Helical" evidence="1">
    <location>
        <begin position="201"/>
        <end position="218"/>
    </location>
</feature>
<name>A0ABW5PJL1_9BACL</name>
<feature type="transmembrane region" description="Helical" evidence="1">
    <location>
        <begin position="318"/>
        <end position="336"/>
    </location>
</feature>
<keyword evidence="1" id="KW-0812">Transmembrane</keyword>
<feature type="transmembrane region" description="Helical" evidence="1">
    <location>
        <begin position="21"/>
        <end position="46"/>
    </location>
</feature>
<feature type="transmembrane region" description="Helical" evidence="1">
    <location>
        <begin position="295"/>
        <end position="312"/>
    </location>
</feature>
<feature type="transmembrane region" description="Helical" evidence="1">
    <location>
        <begin position="107"/>
        <end position="133"/>
    </location>
</feature>
<dbReference type="Proteomes" id="UP001597541">
    <property type="component" value="Unassembled WGS sequence"/>
</dbReference>
<keyword evidence="1" id="KW-0472">Membrane</keyword>
<keyword evidence="1" id="KW-1133">Transmembrane helix</keyword>
<organism evidence="2 3">
    <name type="scientific">Paenibacillus gansuensis</name>
    <dbReference type="NCBI Taxonomy" id="306542"/>
    <lineage>
        <taxon>Bacteria</taxon>
        <taxon>Bacillati</taxon>
        <taxon>Bacillota</taxon>
        <taxon>Bacilli</taxon>
        <taxon>Bacillales</taxon>
        <taxon>Paenibacillaceae</taxon>
        <taxon>Paenibacillus</taxon>
    </lineage>
</organism>
<feature type="transmembrane region" description="Helical" evidence="1">
    <location>
        <begin position="66"/>
        <end position="86"/>
    </location>
</feature>
<dbReference type="RefSeq" id="WP_377606599.1">
    <property type="nucleotide sequence ID" value="NZ_JBHUME010000015.1"/>
</dbReference>
<accession>A0ABW5PJL1</accession>
<dbReference type="EMBL" id="JBHUME010000015">
    <property type="protein sequence ID" value="MFD2615076.1"/>
    <property type="molecule type" value="Genomic_DNA"/>
</dbReference>
<gene>
    <name evidence="2" type="ORF">ACFSUF_21900</name>
</gene>
<evidence type="ECO:0000313" key="3">
    <source>
        <dbReference type="Proteomes" id="UP001597541"/>
    </source>
</evidence>
<keyword evidence="3" id="KW-1185">Reference proteome</keyword>
<comment type="caution">
    <text evidence="2">The sequence shown here is derived from an EMBL/GenBank/DDBJ whole genome shotgun (WGS) entry which is preliminary data.</text>
</comment>